<protein>
    <recommendedName>
        <fullName evidence="2 8">Carbonic anhydrase</fullName>
        <ecNumber evidence="2 8">4.2.1.1</ecNumber>
    </recommendedName>
    <alternativeName>
        <fullName evidence="8">Carbonate dehydratase</fullName>
    </alternativeName>
</protein>
<dbReference type="SUPFAM" id="SSF53056">
    <property type="entry name" value="beta-carbonic anhydrase, cab"/>
    <property type="match status" value="1"/>
</dbReference>
<dbReference type="AlphaFoldDB" id="A0A0G4FCR4"/>
<evidence type="ECO:0000256" key="3">
    <source>
        <dbReference type="ARBA" id="ARBA00022723"/>
    </source>
</evidence>
<comment type="function">
    <text evidence="8">Reversible hydration of carbon dioxide.</text>
</comment>
<evidence type="ECO:0000256" key="7">
    <source>
        <dbReference type="PIRSR" id="PIRSR601765-1"/>
    </source>
</evidence>
<reference evidence="9" key="1">
    <citation type="submission" date="2014-11" db="EMBL/GenBank/DDBJ databases">
        <authorList>
            <person name="Otto D Thomas"/>
            <person name="Naeem Raeece"/>
        </authorList>
    </citation>
    <scope>NUCLEOTIDE SEQUENCE</scope>
</reference>
<evidence type="ECO:0000256" key="4">
    <source>
        <dbReference type="ARBA" id="ARBA00022833"/>
    </source>
</evidence>
<dbReference type="CDD" id="cd00883">
    <property type="entry name" value="beta_CA_cladeA"/>
    <property type="match status" value="1"/>
</dbReference>
<dbReference type="PROSITE" id="PS00705">
    <property type="entry name" value="PROK_CO2_ANHYDRASE_2"/>
    <property type="match status" value="1"/>
</dbReference>
<evidence type="ECO:0000256" key="2">
    <source>
        <dbReference type="ARBA" id="ARBA00012925"/>
    </source>
</evidence>
<dbReference type="InterPro" id="IPR015892">
    <property type="entry name" value="Carbonic_anhydrase_CS"/>
</dbReference>
<organism evidence="9">
    <name type="scientific">Chromera velia CCMP2878</name>
    <dbReference type="NCBI Taxonomy" id="1169474"/>
    <lineage>
        <taxon>Eukaryota</taxon>
        <taxon>Sar</taxon>
        <taxon>Alveolata</taxon>
        <taxon>Colpodellida</taxon>
        <taxon>Chromeraceae</taxon>
        <taxon>Chromera</taxon>
    </lineage>
</organism>
<feature type="binding site" evidence="7">
    <location>
        <position position="94"/>
    </location>
    <ligand>
        <name>Zn(2+)</name>
        <dbReference type="ChEBI" id="CHEBI:29105"/>
    </ligand>
</feature>
<keyword evidence="5 8" id="KW-0456">Lyase</keyword>
<keyword evidence="4 7" id="KW-0862">Zinc</keyword>
<sequence length="299" mass="33796">MLFRSLPSLCGNLLKAHGQSLQKVVTPSLGSLVDIPSYLRSAVPLSSTSKHVTRYDHELSDIMHKNKEWVSASPPEVFEQMERTQNPEIFYIGCCDARVPANVIMGLGANEVFVHRNVANLVVATDVNLLSAVQFAVNNLDIKHIMLTGHYDCGGVRASMKNQGTDSDLLDSWLRNLRDVYRIHKTELDGIGDLEERHRRLVQKNVVEQCLNLFKVGVVQKKRLFTYKRLMKVRKEGKVPEEAGIPNFVYPRIHAMVFNPGTGLLEKLHVDIRSELERLSSIYQLYEAEDGSVVSESRK</sequence>
<feature type="binding site" evidence="7">
    <location>
        <position position="150"/>
    </location>
    <ligand>
        <name>Zn(2+)</name>
        <dbReference type="ChEBI" id="CHEBI:29105"/>
    </ligand>
</feature>
<evidence type="ECO:0000256" key="1">
    <source>
        <dbReference type="ARBA" id="ARBA00006217"/>
    </source>
</evidence>
<dbReference type="InterPro" id="IPR001765">
    <property type="entry name" value="Carbonic_anhydrase"/>
</dbReference>
<evidence type="ECO:0000256" key="5">
    <source>
        <dbReference type="ARBA" id="ARBA00023239"/>
    </source>
</evidence>
<evidence type="ECO:0000256" key="6">
    <source>
        <dbReference type="ARBA" id="ARBA00048348"/>
    </source>
</evidence>
<dbReference type="Gene3D" id="3.40.1050.10">
    <property type="entry name" value="Carbonic anhydrase"/>
    <property type="match status" value="1"/>
</dbReference>
<comment type="catalytic activity">
    <reaction evidence="6 8">
        <text>hydrogencarbonate + H(+) = CO2 + H2O</text>
        <dbReference type="Rhea" id="RHEA:10748"/>
        <dbReference type="ChEBI" id="CHEBI:15377"/>
        <dbReference type="ChEBI" id="CHEBI:15378"/>
        <dbReference type="ChEBI" id="CHEBI:16526"/>
        <dbReference type="ChEBI" id="CHEBI:17544"/>
        <dbReference type="EC" id="4.2.1.1"/>
    </reaction>
</comment>
<feature type="binding site" evidence="7">
    <location>
        <position position="153"/>
    </location>
    <ligand>
        <name>Zn(2+)</name>
        <dbReference type="ChEBI" id="CHEBI:29105"/>
    </ligand>
</feature>
<evidence type="ECO:0000313" key="9">
    <source>
        <dbReference type="EMBL" id="CEM10650.1"/>
    </source>
</evidence>
<dbReference type="SMART" id="SM00947">
    <property type="entry name" value="Pro_CA"/>
    <property type="match status" value="1"/>
</dbReference>
<keyword evidence="3 7" id="KW-0479">Metal-binding</keyword>
<dbReference type="GO" id="GO:0004089">
    <property type="term" value="F:carbonate dehydratase activity"/>
    <property type="evidence" value="ECO:0007669"/>
    <property type="project" value="UniProtKB-UniRule"/>
</dbReference>
<dbReference type="VEuPathDB" id="CryptoDB:Cvel_16266"/>
<feature type="binding site" evidence="7">
    <location>
        <position position="96"/>
    </location>
    <ligand>
        <name>Zn(2+)</name>
        <dbReference type="ChEBI" id="CHEBI:29105"/>
    </ligand>
</feature>
<name>A0A0G4FCR4_9ALVE</name>
<proteinExistence type="inferred from homology"/>
<dbReference type="Pfam" id="PF00484">
    <property type="entry name" value="Pro_CA"/>
    <property type="match status" value="1"/>
</dbReference>
<dbReference type="PANTHER" id="PTHR11002:SF76">
    <property type="entry name" value="CARBONIC ANHYDRASE"/>
    <property type="match status" value="1"/>
</dbReference>
<gene>
    <name evidence="9" type="ORF">Cvel_16266</name>
</gene>
<dbReference type="GO" id="GO:0008270">
    <property type="term" value="F:zinc ion binding"/>
    <property type="evidence" value="ECO:0007669"/>
    <property type="project" value="UniProtKB-UniRule"/>
</dbReference>
<dbReference type="EC" id="4.2.1.1" evidence="2 8"/>
<dbReference type="PhylomeDB" id="A0A0G4FCR4"/>
<accession>A0A0G4FCR4</accession>
<evidence type="ECO:0000256" key="8">
    <source>
        <dbReference type="RuleBase" id="RU003956"/>
    </source>
</evidence>
<dbReference type="GO" id="GO:0015976">
    <property type="term" value="P:carbon utilization"/>
    <property type="evidence" value="ECO:0007669"/>
    <property type="project" value="InterPro"/>
</dbReference>
<dbReference type="InterPro" id="IPR036874">
    <property type="entry name" value="Carbonic_anhydrase_sf"/>
</dbReference>
<comment type="cofactor">
    <cofactor evidence="7">
        <name>Zn(2+)</name>
        <dbReference type="ChEBI" id="CHEBI:29105"/>
    </cofactor>
    <text evidence="7">Binds 1 zinc ion per subunit.</text>
</comment>
<dbReference type="PANTHER" id="PTHR11002">
    <property type="entry name" value="CARBONIC ANHYDRASE"/>
    <property type="match status" value="1"/>
</dbReference>
<dbReference type="EMBL" id="CDMZ01000270">
    <property type="protein sequence ID" value="CEM10650.1"/>
    <property type="molecule type" value="Genomic_DNA"/>
</dbReference>
<comment type="similarity">
    <text evidence="1 8">Belongs to the beta-class carbonic anhydrase family.</text>
</comment>